<reference evidence="1" key="1">
    <citation type="submission" date="2019-02" db="EMBL/GenBank/DDBJ databases">
        <authorList>
            <person name="Gruber-Vodicka R. H."/>
            <person name="Seah K. B. B."/>
        </authorList>
    </citation>
    <scope>NUCLEOTIDE SEQUENCE</scope>
    <source>
        <strain evidence="1">BECK_BY7</strain>
    </source>
</reference>
<gene>
    <name evidence="1" type="ORF">BECKLFY1418C_GA0070996_10979</name>
</gene>
<dbReference type="AlphaFoldDB" id="A0A450WX49"/>
<evidence type="ECO:0000313" key="1">
    <source>
        <dbReference type="EMBL" id="VFK21603.1"/>
    </source>
</evidence>
<organism evidence="1">
    <name type="scientific">Candidatus Kentrum sp. LFY</name>
    <dbReference type="NCBI Taxonomy" id="2126342"/>
    <lineage>
        <taxon>Bacteria</taxon>
        <taxon>Pseudomonadati</taxon>
        <taxon>Pseudomonadota</taxon>
        <taxon>Gammaproteobacteria</taxon>
        <taxon>Candidatus Kentrum</taxon>
    </lineage>
</organism>
<dbReference type="EMBL" id="CAADFN010000097">
    <property type="protein sequence ID" value="VFK21603.1"/>
    <property type="molecule type" value="Genomic_DNA"/>
</dbReference>
<name>A0A450WX49_9GAMM</name>
<protein>
    <submittedName>
        <fullName evidence="1">Uncharacterized protein</fullName>
    </submittedName>
</protein>
<proteinExistence type="predicted"/>
<sequence>MTARRWIPRNNGAGWLESTFTTDAFPGTRPCCNIEAFFPASVSIPISFSYPHDPEDATHRLDVRLCRSRRIGKTKILGDPVPF</sequence>
<accession>A0A450WX49</accession>